<dbReference type="eggNOG" id="COG0702">
    <property type="taxonomic scope" value="Bacteria"/>
</dbReference>
<dbReference type="EMBL" id="KI271605">
    <property type="protein sequence ID" value="ERL64065.1"/>
    <property type="molecule type" value="Genomic_DNA"/>
</dbReference>
<sequence length="209" mass="22182">MITVKAFVIGAHGQIGQILVQKLLDRGDTVTGGYRRPDQQAPAAAPGFQAVTLDLSESIDQLAALLAGQDAVVFAAGSRGKDLLRVDLDGAIKAERATEQAGIKRFVMVSALNAEQPTTWPAALYDYYIAKYYADEWLKRNTDLDYVIIQPAALTNEAGQGTVTLDPGRQGSIPRADVAETIAAVLHGSAHRTTIKLASGPTPIGEAIN</sequence>
<dbReference type="AlphaFoldDB" id="U4TKZ7"/>
<proteinExistence type="predicted"/>
<organism evidence="2 3">
    <name type="scientific">Schleiferilactobacillus shenzhenensis LY-73</name>
    <dbReference type="NCBI Taxonomy" id="1231336"/>
    <lineage>
        <taxon>Bacteria</taxon>
        <taxon>Bacillati</taxon>
        <taxon>Bacillota</taxon>
        <taxon>Bacilli</taxon>
        <taxon>Lactobacillales</taxon>
        <taxon>Lactobacillaceae</taxon>
        <taxon>Schleiferilactobacillus</taxon>
    </lineage>
</organism>
<evidence type="ECO:0000313" key="3">
    <source>
        <dbReference type="Proteomes" id="UP000030647"/>
    </source>
</evidence>
<dbReference type="PANTHER" id="PTHR15020:SF50">
    <property type="entry name" value="UPF0659 PROTEIN YMR090W"/>
    <property type="match status" value="1"/>
</dbReference>
<dbReference type="InterPro" id="IPR016040">
    <property type="entry name" value="NAD(P)-bd_dom"/>
</dbReference>
<dbReference type="SUPFAM" id="SSF51735">
    <property type="entry name" value="NAD(P)-binding Rossmann-fold domains"/>
    <property type="match status" value="1"/>
</dbReference>
<accession>U4TKZ7</accession>
<feature type="domain" description="NAD(P)-binding" evidence="1">
    <location>
        <begin position="10"/>
        <end position="187"/>
    </location>
</feature>
<dbReference type="HOGENOM" id="CLU_025711_1_2_9"/>
<dbReference type="InterPro" id="IPR036291">
    <property type="entry name" value="NAD(P)-bd_dom_sf"/>
</dbReference>
<evidence type="ECO:0000313" key="2">
    <source>
        <dbReference type="EMBL" id="ERL64065.1"/>
    </source>
</evidence>
<dbReference type="Gene3D" id="3.40.50.720">
    <property type="entry name" value="NAD(P)-binding Rossmann-like Domain"/>
    <property type="match status" value="1"/>
</dbReference>
<evidence type="ECO:0000259" key="1">
    <source>
        <dbReference type="Pfam" id="PF13460"/>
    </source>
</evidence>
<gene>
    <name evidence="2" type="primary">yhfK</name>
    <name evidence="2" type="ORF">L248_1598</name>
</gene>
<dbReference type="CDD" id="cd05243">
    <property type="entry name" value="SDR_a5"/>
    <property type="match status" value="1"/>
</dbReference>
<keyword evidence="3" id="KW-1185">Reference proteome</keyword>
<dbReference type="Pfam" id="PF13460">
    <property type="entry name" value="NAD_binding_10"/>
    <property type="match status" value="1"/>
</dbReference>
<protein>
    <submittedName>
        <fullName evidence="2">YhfK</fullName>
    </submittedName>
</protein>
<dbReference type="Proteomes" id="UP000030647">
    <property type="component" value="Unassembled WGS sequence"/>
</dbReference>
<dbReference type="PANTHER" id="PTHR15020">
    <property type="entry name" value="FLAVIN REDUCTASE-RELATED"/>
    <property type="match status" value="1"/>
</dbReference>
<name>U4TKZ7_9LACO</name>
<reference evidence="3" key="1">
    <citation type="journal article" date="2013" name="Genome Announc.">
        <title>Whole-Genome Sequencing of Lactobacillus shenzhenensis Strain LY-73T.</title>
        <authorList>
            <person name="Lin Z."/>
            <person name="Liu Z."/>
            <person name="Yang R."/>
            <person name="Zou Y."/>
            <person name="Wan D."/>
            <person name="Chen J."/>
            <person name="Guo M."/>
            <person name="Zhao J."/>
            <person name="Fang C."/>
            <person name="Yang R."/>
            <person name="Liu F."/>
        </authorList>
    </citation>
    <scope>NUCLEOTIDE SEQUENCE [LARGE SCALE GENOMIC DNA]</scope>
    <source>
        <strain evidence="3">LY-73</strain>
    </source>
</reference>
<dbReference type="STRING" id="1231336.L248_1598"/>